<accession>A0A154BSZ4</accession>
<dbReference type="AlphaFoldDB" id="A0A154BSZ4"/>
<reference evidence="13 14" key="1">
    <citation type="submission" date="2016-02" db="EMBL/GenBank/DDBJ databases">
        <title>Anaerosporomusa subterraneum gen. nov., sp. nov., a spore-forming obligate anaerobe isolated from saprolite.</title>
        <authorList>
            <person name="Choi J.K."/>
            <person name="Shah M."/>
            <person name="Yee N."/>
        </authorList>
    </citation>
    <scope>NUCLEOTIDE SEQUENCE [LARGE SCALE GENOMIC DNA]</scope>
    <source>
        <strain evidence="13 14">RU4</strain>
    </source>
</reference>
<dbReference type="NCBIfam" id="TIGR01121">
    <property type="entry name" value="D_amino_aminoT"/>
    <property type="match status" value="1"/>
</dbReference>
<dbReference type="GO" id="GO:0030170">
    <property type="term" value="F:pyridoxal phosphate binding"/>
    <property type="evidence" value="ECO:0007669"/>
    <property type="project" value="InterPro"/>
</dbReference>
<evidence type="ECO:0000256" key="11">
    <source>
        <dbReference type="ARBA" id="ARBA00033391"/>
    </source>
</evidence>
<sequence>MKPLGLVDGRIVDLSENVVPMEDRGHQFGDGVYEVTRLYNGKLFAFHAHMERLFRSLRELRIPVVYTEEDLRTAHQALVDESGITEAGIYLQITRGVAPRGHNFPENTVPRLTMSIRPANNATATLAKTGAKGLFTEDERWLRCDIKSLNLLGNVLAKQKAKENGCFEAIMFRENGVVTEGTSSTFMVVKGGVIWTHPLTKLILPSVTRKIIIDQILPGLDVPVIEKTFDVAFAKAADEAFVCGTQTEIMPLIALDNQPVGNGAVGPIAKKIQDAYQAIIDKECDRK</sequence>
<name>A0A154BSZ4_ANASB</name>
<keyword evidence="7 13" id="KW-0808">Transferase</keyword>
<comment type="caution">
    <text evidence="13">The sequence shown here is derived from an EMBL/GenBank/DDBJ whole genome shotgun (WGS) entry which is preliminary data.</text>
</comment>
<dbReference type="EMBL" id="LSGP01000013">
    <property type="protein sequence ID" value="KYZ76995.1"/>
    <property type="molecule type" value="Genomic_DNA"/>
</dbReference>
<comment type="similarity">
    <text evidence="2">Belongs to the class-IV pyridoxal-phosphate-dependent aminotransferase family.</text>
</comment>
<dbReference type="InterPro" id="IPR043131">
    <property type="entry name" value="BCAT-like_N"/>
</dbReference>
<dbReference type="EC" id="2.6.1.21" evidence="4"/>
<dbReference type="GO" id="GO:0008652">
    <property type="term" value="P:amino acid biosynthetic process"/>
    <property type="evidence" value="ECO:0007669"/>
    <property type="project" value="UniProtKB-ARBA"/>
</dbReference>
<evidence type="ECO:0000256" key="8">
    <source>
        <dbReference type="ARBA" id="ARBA00022898"/>
    </source>
</evidence>
<evidence type="ECO:0000256" key="6">
    <source>
        <dbReference type="ARBA" id="ARBA00022576"/>
    </source>
</evidence>
<keyword evidence="14" id="KW-1185">Reference proteome</keyword>
<dbReference type="PANTHER" id="PTHR42743">
    <property type="entry name" value="AMINO-ACID AMINOTRANSFERASE"/>
    <property type="match status" value="1"/>
</dbReference>
<protein>
    <recommendedName>
        <fullName evidence="5">D-alanine aminotransferase</fullName>
        <ecNumber evidence="4">2.6.1.21</ecNumber>
    </recommendedName>
    <alternativeName>
        <fullName evidence="11">D-amino acid aminotransferase</fullName>
    </alternativeName>
    <alternativeName>
        <fullName evidence="9">D-amino acid transaminase</fullName>
    </alternativeName>
    <alternativeName>
        <fullName evidence="10">D-aspartate aminotransferase</fullName>
    </alternativeName>
</protein>
<dbReference type="STRING" id="1794912.AXX12_02300"/>
<dbReference type="GO" id="GO:0046416">
    <property type="term" value="P:D-amino acid metabolic process"/>
    <property type="evidence" value="ECO:0007669"/>
    <property type="project" value="InterPro"/>
</dbReference>
<dbReference type="FunFam" id="3.20.10.10:FF:000002">
    <property type="entry name" value="D-alanine aminotransferase"/>
    <property type="match status" value="1"/>
</dbReference>
<keyword evidence="6 13" id="KW-0032">Aminotransferase</keyword>
<dbReference type="Pfam" id="PF01063">
    <property type="entry name" value="Aminotran_4"/>
    <property type="match status" value="1"/>
</dbReference>
<gene>
    <name evidence="13" type="ORF">AXX12_02300</name>
</gene>
<dbReference type="InterPro" id="IPR005784">
    <property type="entry name" value="D_amino_transT"/>
</dbReference>
<proteinExistence type="inferred from homology"/>
<evidence type="ECO:0000256" key="2">
    <source>
        <dbReference type="ARBA" id="ARBA00009320"/>
    </source>
</evidence>
<evidence type="ECO:0000256" key="1">
    <source>
        <dbReference type="ARBA" id="ARBA00001933"/>
    </source>
</evidence>
<dbReference type="Gene3D" id="3.30.470.10">
    <property type="match status" value="1"/>
</dbReference>
<evidence type="ECO:0000256" key="7">
    <source>
        <dbReference type="ARBA" id="ARBA00022679"/>
    </source>
</evidence>
<dbReference type="InterPro" id="IPR050571">
    <property type="entry name" value="Class-IV_PLP-Dep_Aminotrnsfr"/>
</dbReference>
<dbReference type="Proteomes" id="UP000076268">
    <property type="component" value="Unassembled WGS sequence"/>
</dbReference>
<organism evidence="13 14">
    <name type="scientific">Anaerosporomusa subterranea</name>
    <dbReference type="NCBI Taxonomy" id="1794912"/>
    <lineage>
        <taxon>Bacteria</taxon>
        <taxon>Bacillati</taxon>
        <taxon>Bacillota</taxon>
        <taxon>Negativicutes</taxon>
        <taxon>Acetonemataceae</taxon>
        <taxon>Anaerosporomusa</taxon>
    </lineage>
</organism>
<dbReference type="CDD" id="cd01558">
    <property type="entry name" value="D-AAT_like"/>
    <property type="match status" value="1"/>
</dbReference>
<dbReference type="RefSeq" id="WP_066238511.1">
    <property type="nucleotide sequence ID" value="NZ_LSGP01000013.1"/>
</dbReference>
<comment type="catalytic activity">
    <reaction evidence="12">
        <text>D-alanine + 2-oxoglutarate = D-glutamate + pyruvate</text>
        <dbReference type="Rhea" id="RHEA:15869"/>
        <dbReference type="ChEBI" id="CHEBI:15361"/>
        <dbReference type="ChEBI" id="CHEBI:16810"/>
        <dbReference type="ChEBI" id="CHEBI:29986"/>
        <dbReference type="ChEBI" id="CHEBI:57416"/>
        <dbReference type="EC" id="2.6.1.21"/>
    </reaction>
</comment>
<keyword evidence="8" id="KW-0663">Pyridoxal phosphate</keyword>
<dbReference type="InterPro" id="IPR036038">
    <property type="entry name" value="Aminotransferase-like"/>
</dbReference>
<dbReference type="InterPro" id="IPR043132">
    <property type="entry name" value="BCAT-like_C"/>
</dbReference>
<evidence type="ECO:0000256" key="10">
    <source>
        <dbReference type="ARBA" id="ARBA00033316"/>
    </source>
</evidence>
<dbReference type="InterPro" id="IPR001544">
    <property type="entry name" value="Aminotrans_IV"/>
</dbReference>
<dbReference type="SUPFAM" id="SSF56752">
    <property type="entry name" value="D-aminoacid aminotransferase-like PLP-dependent enzymes"/>
    <property type="match status" value="1"/>
</dbReference>
<evidence type="ECO:0000256" key="5">
    <source>
        <dbReference type="ARBA" id="ARBA00021779"/>
    </source>
</evidence>
<dbReference type="PANTHER" id="PTHR42743:SF10">
    <property type="entry name" value="D-ALANINE AMINOTRANSFERASE"/>
    <property type="match status" value="1"/>
</dbReference>
<dbReference type="GO" id="GO:0047810">
    <property type="term" value="F:D-alanine-2-oxoglutarate aminotransferase activity"/>
    <property type="evidence" value="ECO:0007669"/>
    <property type="project" value="UniProtKB-EC"/>
</dbReference>
<dbReference type="Gene3D" id="3.20.10.10">
    <property type="entry name" value="D-amino Acid Aminotransferase, subunit A, domain 2"/>
    <property type="match status" value="1"/>
</dbReference>
<comment type="cofactor">
    <cofactor evidence="1">
        <name>pyridoxal 5'-phosphate</name>
        <dbReference type="ChEBI" id="CHEBI:597326"/>
    </cofactor>
</comment>
<evidence type="ECO:0000256" key="12">
    <source>
        <dbReference type="ARBA" id="ARBA00047911"/>
    </source>
</evidence>
<dbReference type="OrthoDB" id="9805628at2"/>
<evidence type="ECO:0000256" key="9">
    <source>
        <dbReference type="ARBA" id="ARBA00030138"/>
    </source>
</evidence>
<dbReference type="GO" id="GO:0005829">
    <property type="term" value="C:cytosol"/>
    <property type="evidence" value="ECO:0007669"/>
    <property type="project" value="TreeGrafter"/>
</dbReference>
<comment type="subunit">
    <text evidence="3">Homodimer.</text>
</comment>
<evidence type="ECO:0000256" key="4">
    <source>
        <dbReference type="ARBA" id="ARBA00012874"/>
    </source>
</evidence>
<evidence type="ECO:0000313" key="14">
    <source>
        <dbReference type="Proteomes" id="UP000076268"/>
    </source>
</evidence>
<dbReference type="GO" id="GO:0046394">
    <property type="term" value="P:carboxylic acid biosynthetic process"/>
    <property type="evidence" value="ECO:0007669"/>
    <property type="project" value="UniProtKB-ARBA"/>
</dbReference>
<evidence type="ECO:0000313" key="13">
    <source>
        <dbReference type="EMBL" id="KYZ76995.1"/>
    </source>
</evidence>
<evidence type="ECO:0000256" key="3">
    <source>
        <dbReference type="ARBA" id="ARBA00011738"/>
    </source>
</evidence>